<dbReference type="AlphaFoldDB" id="A0A0A9B698"/>
<sequence length="85" mass="8929">MGSCCAWVASGGVAHGDSDGGTNEGAADAAAEAMIEAAISSNFFFRNCWMSSSCFVMSPMSKLAEDTGARSLLESDTNCHIRDRR</sequence>
<organism evidence="1">
    <name type="scientific">Arundo donax</name>
    <name type="common">Giant reed</name>
    <name type="synonym">Donax arundinaceus</name>
    <dbReference type="NCBI Taxonomy" id="35708"/>
    <lineage>
        <taxon>Eukaryota</taxon>
        <taxon>Viridiplantae</taxon>
        <taxon>Streptophyta</taxon>
        <taxon>Embryophyta</taxon>
        <taxon>Tracheophyta</taxon>
        <taxon>Spermatophyta</taxon>
        <taxon>Magnoliopsida</taxon>
        <taxon>Liliopsida</taxon>
        <taxon>Poales</taxon>
        <taxon>Poaceae</taxon>
        <taxon>PACMAD clade</taxon>
        <taxon>Arundinoideae</taxon>
        <taxon>Arundineae</taxon>
        <taxon>Arundo</taxon>
    </lineage>
</organism>
<dbReference type="EMBL" id="GBRH01243043">
    <property type="protein sequence ID" value="JAD54852.1"/>
    <property type="molecule type" value="Transcribed_RNA"/>
</dbReference>
<protein>
    <submittedName>
        <fullName evidence="1">Uncharacterized protein</fullName>
    </submittedName>
</protein>
<reference evidence="1" key="1">
    <citation type="submission" date="2014-09" db="EMBL/GenBank/DDBJ databases">
        <authorList>
            <person name="Magalhaes I.L.F."/>
            <person name="Oliveira U."/>
            <person name="Santos F.R."/>
            <person name="Vidigal T.H.D.A."/>
            <person name="Brescovit A.D."/>
            <person name="Santos A.J."/>
        </authorList>
    </citation>
    <scope>NUCLEOTIDE SEQUENCE</scope>
    <source>
        <tissue evidence="1">Shoot tissue taken approximately 20 cm above the soil surface</tissue>
    </source>
</reference>
<name>A0A0A9B698_ARUDO</name>
<accession>A0A0A9B698</accession>
<reference evidence="1" key="2">
    <citation type="journal article" date="2015" name="Data Brief">
        <title>Shoot transcriptome of the giant reed, Arundo donax.</title>
        <authorList>
            <person name="Barrero R.A."/>
            <person name="Guerrero F.D."/>
            <person name="Moolhuijzen P."/>
            <person name="Goolsby J.A."/>
            <person name="Tidwell J."/>
            <person name="Bellgard S.E."/>
            <person name="Bellgard M.I."/>
        </authorList>
    </citation>
    <scope>NUCLEOTIDE SEQUENCE</scope>
    <source>
        <tissue evidence="1">Shoot tissue taken approximately 20 cm above the soil surface</tissue>
    </source>
</reference>
<proteinExistence type="predicted"/>
<evidence type="ECO:0000313" key="1">
    <source>
        <dbReference type="EMBL" id="JAD54852.1"/>
    </source>
</evidence>